<evidence type="ECO:0000256" key="3">
    <source>
        <dbReference type="ARBA" id="ARBA00023136"/>
    </source>
</evidence>
<reference evidence="7 8" key="1">
    <citation type="journal article" date="2019" name="Anaerobe">
        <title>Detection of Robinsoniella peoriensis in multiple bone samples of a trauma patient.</title>
        <authorList>
            <person name="Schrottner P."/>
            <person name="Hartwich K."/>
            <person name="Bunk B."/>
            <person name="Schober I."/>
            <person name="Helbig S."/>
            <person name="Rudolph W.W."/>
            <person name="Gunzer F."/>
        </authorList>
    </citation>
    <scope>NUCLEOTIDE SEQUENCE [LARGE SCALE GENOMIC DNA]</scope>
    <source>
        <strain evidence="7 8">DSM 106044</strain>
    </source>
</reference>
<proteinExistence type="predicted"/>
<evidence type="ECO:0000256" key="2">
    <source>
        <dbReference type="ARBA" id="ARBA00022729"/>
    </source>
</evidence>
<keyword evidence="3" id="KW-0472">Membrane</keyword>
<evidence type="ECO:0000313" key="7">
    <source>
        <dbReference type="EMBL" id="TLD02526.1"/>
    </source>
</evidence>
<keyword evidence="2 6" id="KW-0732">Signal</keyword>
<dbReference type="PROSITE" id="PS51257">
    <property type="entry name" value="PROKAR_LIPOPROTEIN"/>
    <property type="match status" value="1"/>
</dbReference>
<accession>A0A4U8QPX7</accession>
<evidence type="ECO:0000256" key="1">
    <source>
        <dbReference type="ARBA" id="ARBA00022475"/>
    </source>
</evidence>
<organism evidence="7 8">
    <name type="scientific">Robinsoniella peoriensis</name>
    <dbReference type="NCBI Taxonomy" id="180332"/>
    <lineage>
        <taxon>Bacteria</taxon>
        <taxon>Bacillati</taxon>
        <taxon>Bacillota</taxon>
        <taxon>Clostridia</taxon>
        <taxon>Lachnospirales</taxon>
        <taxon>Lachnospiraceae</taxon>
        <taxon>Robinsoniella</taxon>
    </lineage>
</organism>
<evidence type="ECO:0000256" key="4">
    <source>
        <dbReference type="ARBA" id="ARBA00023139"/>
    </source>
</evidence>
<dbReference type="Pfam" id="PF01547">
    <property type="entry name" value="SBP_bac_1"/>
    <property type="match status" value="1"/>
</dbReference>
<keyword evidence="8" id="KW-1185">Reference proteome</keyword>
<dbReference type="PANTHER" id="PTHR43649:SF33">
    <property type="entry name" value="POLYGALACTURONAN_RHAMNOGALACTURONAN-BINDING PROTEIN YTCQ"/>
    <property type="match status" value="1"/>
</dbReference>
<comment type="caution">
    <text evidence="7">The sequence shown here is derived from an EMBL/GenBank/DDBJ whole genome shotgun (WGS) entry which is preliminary data.</text>
</comment>
<dbReference type="PANTHER" id="PTHR43649">
    <property type="entry name" value="ARABINOSE-BINDING PROTEIN-RELATED"/>
    <property type="match status" value="1"/>
</dbReference>
<dbReference type="AlphaFoldDB" id="A0A4U8QPX7"/>
<dbReference type="RefSeq" id="WP_027292753.1">
    <property type="nucleotide sequence ID" value="NZ_QGQD01000012.1"/>
</dbReference>
<gene>
    <name evidence="7" type="ORF">DSM106044_00504</name>
</gene>
<dbReference type="EMBL" id="QGQD01000012">
    <property type="protein sequence ID" value="TLD02526.1"/>
    <property type="molecule type" value="Genomic_DNA"/>
</dbReference>
<keyword evidence="1" id="KW-1003">Cell membrane</keyword>
<dbReference type="Proteomes" id="UP000306509">
    <property type="component" value="Unassembled WGS sequence"/>
</dbReference>
<dbReference type="STRING" id="180332.GCA_000797495_00898"/>
<evidence type="ECO:0000313" key="8">
    <source>
        <dbReference type="Proteomes" id="UP000306509"/>
    </source>
</evidence>
<keyword evidence="5" id="KW-0449">Lipoprotein</keyword>
<sequence length="590" mass="66295" precursor="true">MKNKLRKITALLLAGAICMSAAACGKSEEKTDTGSTTAGSQASSDEPVTLTIWNTEVLTPGIQTNEVAKEIEKKLGIKMEIVQGDAQKFSILVAGGDLPDIIYTNPAQQNVASNNLITSGQLMPMDELIDQYGENIKKNFPDRLKYSKQFASNGEDKVYYLPVLAYQANEEHPNVSYSIENVGLMTRWDIYEAIGCPEIKTTDDYLNVLKEMQEYAREKNLADGKQIYAISGWSDWGLWPWWLANTREMGYTDLANSTIFNYKTKSVEGVFASDAFWQSLEFYNKAYNMGILDPEAFTMKNDQFWEKCKNGQVMMAYASWQTEGINTFFQTNGHPDWSYQKLPYDGYDYISGIVSTTAPLGSGIEYATAITKNCKNPEKAMELIDFMNSEEGARLIYSGVEGTHWTSKDGVVQPSEEFITQSKTDPDYKLNVGVNLYNKLCGFKDIQVLSDGYPADLMKSDEQKAATITDTDKSYCEYYSQKEGGDYQYPGQVLYDMWQKEKVDTITDFYLYPTLVQSPDEETLNIIAQCEQYMNVQGVNAIMTATAEDFAACKEETLKGLESKEYSKATAKIEELYAAAEKEAEAFGMK</sequence>
<feature type="chain" id="PRO_5039094261" evidence="6">
    <location>
        <begin position="24"/>
        <end position="590"/>
    </location>
</feature>
<keyword evidence="4" id="KW-0564">Palmitate</keyword>
<dbReference type="InterPro" id="IPR006059">
    <property type="entry name" value="SBP"/>
</dbReference>
<dbReference type="Gene3D" id="3.40.190.10">
    <property type="entry name" value="Periplasmic binding protein-like II"/>
    <property type="match status" value="2"/>
</dbReference>
<dbReference type="InterPro" id="IPR050490">
    <property type="entry name" value="Bact_solute-bd_prot1"/>
</dbReference>
<name>A0A4U8QPX7_9FIRM</name>
<protein>
    <submittedName>
        <fullName evidence="7">Maltose-binding periplasmic protein</fullName>
    </submittedName>
</protein>
<dbReference type="SUPFAM" id="SSF53850">
    <property type="entry name" value="Periplasmic binding protein-like II"/>
    <property type="match status" value="1"/>
</dbReference>
<feature type="signal peptide" evidence="6">
    <location>
        <begin position="1"/>
        <end position="23"/>
    </location>
</feature>
<evidence type="ECO:0000256" key="5">
    <source>
        <dbReference type="ARBA" id="ARBA00023288"/>
    </source>
</evidence>
<evidence type="ECO:0000256" key="6">
    <source>
        <dbReference type="SAM" id="SignalP"/>
    </source>
</evidence>